<dbReference type="RefSeq" id="WP_158359530.1">
    <property type="nucleotide sequence ID" value="NZ_JAOQJF010000029.1"/>
</dbReference>
<gene>
    <name evidence="2" type="ORF">OCV69_12710</name>
</gene>
<evidence type="ECO:0000313" key="2">
    <source>
        <dbReference type="EMBL" id="MCU6800780.1"/>
    </source>
</evidence>
<protein>
    <recommendedName>
        <fullName evidence="4">DUF3102 domain-containing protein</fullName>
    </recommendedName>
</protein>
<keyword evidence="3" id="KW-1185">Reference proteome</keyword>
<accession>A0ABT2V1M0</accession>
<name>A0ABT2V1M0_9FIRM</name>
<reference evidence="2 3" key="1">
    <citation type="journal article" date="2021" name="ISME Commun">
        <title>Automated analysis of genomic sequences facilitates high-throughput and comprehensive description of bacteria.</title>
        <authorList>
            <person name="Hitch T.C.A."/>
        </authorList>
    </citation>
    <scope>NUCLEOTIDE SEQUENCE [LARGE SCALE GENOMIC DNA]</scope>
    <source>
        <strain evidence="3">f_CCE</strain>
    </source>
</reference>
<comment type="caution">
    <text evidence="2">The sequence shown here is derived from an EMBL/GenBank/DDBJ whole genome shotgun (WGS) entry which is preliminary data.</text>
</comment>
<sequence length="607" mass="68630">MEEEEKTGIELVQTPAYYPDVGLEQADQSIKACLLDAGRNVIAVGYYLKVIRDRELFRDAGYETIWDYARETYGFSKSTASRYMARNDRFSVGGNSPVMAEEYREYSKAQLQEMLSLDAEQMEQVTPEMTVREIRELKRPKEIPYYEIPGQLSMGEVSLEDFLGAAEEPETAKDPETPDCPECSSSESHTIRPEDFFPASQPGDCIHRPGFACTLPEEAKQSPGTGADCSTHCCWDCVKHGDCRLECHASAGREGRIATSQRILEDVEQELAAETQQKEAGCCENRSGELSAYGTPARIYPADSLIATAGCEGGHDCFSCSAECGIRKKDRWCVEAPCGNPFPCEILPHLEEVREHVRDTCEFTNHDLAYHRAGDGEPDPCCKHCKEPCEYICGRAMKALDTGDKAAESLEEPSEESVTVEAREPDPEEPAASDQDLLRGMLEKEQSFLEEMLAIDQTDPLPDNMVRKKKLLVGALAGMLCDLEVVEEEETEQPELPKLKNNDQRKEWLQNYQEWGIWYIDDHIGCRYYKYDFDNGARLIVEEYDERNEFTGDAYVSAYYHLVGGPEPPKHPMHGACKWAWHEKYNRYPDSMTELIEFLKAVQKGEE</sequence>
<evidence type="ECO:0000313" key="3">
    <source>
        <dbReference type="Proteomes" id="UP001652395"/>
    </source>
</evidence>
<evidence type="ECO:0008006" key="4">
    <source>
        <dbReference type="Google" id="ProtNLM"/>
    </source>
</evidence>
<evidence type="ECO:0000256" key="1">
    <source>
        <dbReference type="SAM" id="MobiDB-lite"/>
    </source>
</evidence>
<organism evidence="2 3">
    <name type="scientific">Alitiscatomonas aceti</name>
    <dbReference type="NCBI Taxonomy" id="2981724"/>
    <lineage>
        <taxon>Bacteria</taxon>
        <taxon>Bacillati</taxon>
        <taxon>Bacillota</taxon>
        <taxon>Clostridia</taxon>
        <taxon>Lachnospirales</taxon>
        <taxon>Lachnospiraceae</taxon>
        <taxon>Alitiscatomonas</taxon>
    </lineage>
</organism>
<feature type="region of interest" description="Disordered" evidence="1">
    <location>
        <begin position="404"/>
        <end position="436"/>
    </location>
</feature>
<feature type="region of interest" description="Disordered" evidence="1">
    <location>
        <begin position="167"/>
        <end position="189"/>
    </location>
</feature>
<dbReference type="EMBL" id="JAOQJF010000029">
    <property type="protein sequence ID" value="MCU6800780.1"/>
    <property type="molecule type" value="Genomic_DNA"/>
</dbReference>
<dbReference type="Proteomes" id="UP001652395">
    <property type="component" value="Unassembled WGS sequence"/>
</dbReference>
<proteinExistence type="predicted"/>